<evidence type="ECO:0000256" key="4">
    <source>
        <dbReference type="ARBA" id="ARBA00023002"/>
    </source>
</evidence>
<name>A0A8K0SP07_9HYPO</name>
<sequence length="537" mass="58156">MQAVPFSHLPVWRSPFYFISRLVLTMKFAGSLVTLLALGTCSEALPAPAALPAQSTCPAKAIQALRGVFRANQVVQEGAAAYEDINESYLSNLNNDLTPAAVVLPDSSADVAKFVRTLRPYALSGQAYFAIKGAGQQPLPACNNIEEGITLDLRNLTGIQVDQAKGVVSVGAGVRWATVYEVLEPLGLAVTGGRSGPGGIGGLSLSGGLSFFSSREGFITDNIVEFEVVLSSGQIVRANDKENSDLYRALRGGGNNFGIVTKFTLRTFEQGPFYGGSVYYFPPSFPSQIDALVNELTKPDPTPESHLMLSIGYSAAFAQLGGTLALNQVYYTREEENPEVLRPFTEVQPQLDFLNSMRNLTLVSATSEQTSQNTDAQRVAYMNIHVKADAATLKYAADAYLAGIQPIQDAANITLSFTLQPYAVSLLEKTSFKGGNSLGLSPADGPIVSVLFLTWWQEESDDERIISTLRGVLESIDTEAKARKTSLPFVYMNYAHTFQDPINSYGKSNKAKLQLASLKYDKLRLFQNDVPGGFKLF</sequence>
<evidence type="ECO:0000256" key="3">
    <source>
        <dbReference type="ARBA" id="ARBA00022827"/>
    </source>
</evidence>
<evidence type="ECO:0000256" key="2">
    <source>
        <dbReference type="ARBA" id="ARBA00022630"/>
    </source>
</evidence>
<keyword evidence="4" id="KW-0560">Oxidoreductase</keyword>
<comment type="similarity">
    <text evidence="1">Belongs to the oxygen-dependent FAD-linked oxidoreductase family.</text>
</comment>
<reference evidence="6" key="1">
    <citation type="journal article" date="2021" name="Nat. Commun.">
        <title>Genetic determinants of endophytism in the Arabidopsis root mycobiome.</title>
        <authorList>
            <person name="Mesny F."/>
            <person name="Miyauchi S."/>
            <person name="Thiergart T."/>
            <person name="Pickel B."/>
            <person name="Atanasova L."/>
            <person name="Karlsson M."/>
            <person name="Huettel B."/>
            <person name="Barry K.W."/>
            <person name="Haridas S."/>
            <person name="Chen C."/>
            <person name="Bauer D."/>
            <person name="Andreopoulos W."/>
            <person name="Pangilinan J."/>
            <person name="LaButti K."/>
            <person name="Riley R."/>
            <person name="Lipzen A."/>
            <person name="Clum A."/>
            <person name="Drula E."/>
            <person name="Henrissat B."/>
            <person name="Kohler A."/>
            <person name="Grigoriev I.V."/>
            <person name="Martin F.M."/>
            <person name="Hacquard S."/>
        </authorList>
    </citation>
    <scope>NUCLEOTIDE SEQUENCE</scope>
    <source>
        <strain evidence="6">MPI-CAGE-CH-0235</strain>
    </source>
</reference>
<accession>A0A8K0SP07</accession>
<dbReference type="InterPro" id="IPR006094">
    <property type="entry name" value="Oxid_FAD_bind_N"/>
</dbReference>
<dbReference type="Proteomes" id="UP000813444">
    <property type="component" value="Unassembled WGS sequence"/>
</dbReference>
<dbReference type="Pfam" id="PF01565">
    <property type="entry name" value="FAD_binding_4"/>
    <property type="match status" value="1"/>
</dbReference>
<comment type="caution">
    <text evidence="6">The sequence shown here is derived from an EMBL/GenBank/DDBJ whole genome shotgun (WGS) entry which is preliminary data.</text>
</comment>
<dbReference type="EMBL" id="JAGPNK010000012">
    <property type="protein sequence ID" value="KAH7310887.1"/>
    <property type="molecule type" value="Genomic_DNA"/>
</dbReference>
<organism evidence="6 7">
    <name type="scientific">Stachybotrys elegans</name>
    <dbReference type="NCBI Taxonomy" id="80388"/>
    <lineage>
        <taxon>Eukaryota</taxon>
        <taxon>Fungi</taxon>
        <taxon>Dikarya</taxon>
        <taxon>Ascomycota</taxon>
        <taxon>Pezizomycotina</taxon>
        <taxon>Sordariomycetes</taxon>
        <taxon>Hypocreomycetidae</taxon>
        <taxon>Hypocreales</taxon>
        <taxon>Stachybotryaceae</taxon>
        <taxon>Stachybotrys</taxon>
    </lineage>
</organism>
<evidence type="ECO:0000313" key="6">
    <source>
        <dbReference type="EMBL" id="KAH7310887.1"/>
    </source>
</evidence>
<evidence type="ECO:0000256" key="1">
    <source>
        <dbReference type="ARBA" id="ARBA00005466"/>
    </source>
</evidence>
<dbReference type="InterPro" id="IPR016169">
    <property type="entry name" value="FAD-bd_PCMH_sub2"/>
</dbReference>
<protein>
    <recommendedName>
        <fullName evidence="5">FAD-binding PCMH-type domain-containing protein</fullName>
    </recommendedName>
</protein>
<dbReference type="InterPro" id="IPR036318">
    <property type="entry name" value="FAD-bd_PCMH-like_sf"/>
</dbReference>
<dbReference type="OrthoDB" id="2151789at2759"/>
<dbReference type="GO" id="GO:0071949">
    <property type="term" value="F:FAD binding"/>
    <property type="evidence" value="ECO:0007669"/>
    <property type="project" value="InterPro"/>
</dbReference>
<keyword evidence="3" id="KW-0274">FAD</keyword>
<dbReference type="PANTHER" id="PTHR42973:SF22">
    <property type="entry name" value="FAD-BINDING PCMH-TYPE DOMAIN-CONTAINING PROTEIN-RELATED"/>
    <property type="match status" value="1"/>
</dbReference>
<dbReference type="SUPFAM" id="SSF56176">
    <property type="entry name" value="FAD-binding/transporter-associated domain-like"/>
    <property type="match status" value="1"/>
</dbReference>
<dbReference type="PANTHER" id="PTHR42973">
    <property type="entry name" value="BINDING OXIDOREDUCTASE, PUTATIVE (AFU_ORTHOLOGUE AFUA_1G17690)-RELATED"/>
    <property type="match status" value="1"/>
</dbReference>
<feature type="domain" description="FAD-binding PCMH-type" evidence="5">
    <location>
        <begin position="95"/>
        <end position="270"/>
    </location>
</feature>
<keyword evidence="7" id="KW-1185">Reference proteome</keyword>
<keyword evidence="2" id="KW-0285">Flavoprotein</keyword>
<gene>
    <name evidence="6" type="ORF">B0I35DRAFT_463407</name>
</gene>
<dbReference type="AlphaFoldDB" id="A0A8K0SP07"/>
<evidence type="ECO:0000259" key="5">
    <source>
        <dbReference type="PROSITE" id="PS51387"/>
    </source>
</evidence>
<dbReference type="PROSITE" id="PS51387">
    <property type="entry name" value="FAD_PCMH"/>
    <property type="match status" value="1"/>
</dbReference>
<evidence type="ECO:0000313" key="7">
    <source>
        <dbReference type="Proteomes" id="UP000813444"/>
    </source>
</evidence>
<dbReference type="InterPro" id="IPR050416">
    <property type="entry name" value="FAD-linked_Oxidoreductase"/>
</dbReference>
<dbReference type="InterPro" id="IPR016166">
    <property type="entry name" value="FAD-bd_PCMH"/>
</dbReference>
<dbReference type="Gene3D" id="3.30.465.10">
    <property type="match status" value="1"/>
</dbReference>
<proteinExistence type="inferred from homology"/>
<dbReference type="GO" id="GO:0016491">
    <property type="term" value="F:oxidoreductase activity"/>
    <property type="evidence" value="ECO:0007669"/>
    <property type="project" value="UniProtKB-KW"/>
</dbReference>